<feature type="coiled-coil region" evidence="8">
    <location>
        <begin position="203"/>
        <end position="230"/>
    </location>
</feature>
<dbReference type="Pfam" id="PF02518">
    <property type="entry name" value="HATPase_c"/>
    <property type="match status" value="1"/>
</dbReference>
<feature type="non-terminal residue" evidence="11">
    <location>
        <position position="1"/>
    </location>
</feature>
<dbReference type="EMBL" id="UOEB01000042">
    <property type="protein sequence ID" value="VAV82832.1"/>
    <property type="molecule type" value="Genomic_DNA"/>
</dbReference>
<dbReference type="AlphaFoldDB" id="A0A3B0QRG3"/>
<dbReference type="CDD" id="cd16917">
    <property type="entry name" value="HATPase_UhpB-NarQ-NarX-like"/>
    <property type="match status" value="1"/>
</dbReference>
<evidence type="ECO:0000256" key="2">
    <source>
        <dbReference type="ARBA" id="ARBA00012438"/>
    </source>
</evidence>
<name>A0A3B0QRG3_9ZZZZ</name>
<dbReference type="GO" id="GO:0046983">
    <property type="term" value="F:protein dimerization activity"/>
    <property type="evidence" value="ECO:0007669"/>
    <property type="project" value="InterPro"/>
</dbReference>
<reference evidence="11" key="1">
    <citation type="submission" date="2018-06" db="EMBL/GenBank/DDBJ databases">
        <authorList>
            <person name="Zhirakovskaya E."/>
        </authorList>
    </citation>
    <scope>NUCLEOTIDE SEQUENCE</scope>
</reference>
<dbReference type="Gene3D" id="3.30.565.10">
    <property type="entry name" value="Histidine kinase-like ATPase, C-terminal domain"/>
    <property type="match status" value="1"/>
</dbReference>
<accession>A0A3B0QRG3</accession>
<gene>
    <name evidence="11" type="ORF">MNBD_BACTEROID02-1372</name>
</gene>
<evidence type="ECO:0000256" key="8">
    <source>
        <dbReference type="SAM" id="Coils"/>
    </source>
</evidence>
<evidence type="ECO:0000256" key="7">
    <source>
        <dbReference type="ARBA" id="ARBA00022840"/>
    </source>
</evidence>
<proteinExistence type="predicted"/>
<keyword evidence="3" id="KW-0597">Phosphoprotein</keyword>
<dbReference type="PANTHER" id="PTHR24421">
    <property type="entry name" value="NITRATE/NITRITE SENSOR PROTEIN NARX-RELATED"/>
    <property type="match status" value="1"/>
</dbReference>
<keyword evidence="9" id="KW-0812">Transmembrane</keyword>
<organism evidence="11">
    <name type="scientific">hydrothermal vent metagenome</name>
    <dbReference type="NCBI Taxonomy" id="652676"/>
    <lineage>
        <taxon>unclassified sequences</taxon>
        <taxon>metagenomes</taxon>
        <taxon>ecological metagenomes</taxon>
    </lineage>
</organism>
<dbReference type="GO" id="GO:0016020">
    <property type="term" value="C:membrane"/>
    <property type="evidence" value="ECO:0007669"/>
    <property type="project" value="InterPro"/>
</dbReference>
<dbReference type="InterPro" id="IPR050482">
    <property type="entry name" value="Sensor_HK_TwoCompSys"/>
</dbReference>
<keyword evidence="9" id="KW-1133">Transmembrane helix</keyword>
<feature type="transmembrane region" description="Helical" evidence="9">
    <location>
        <begin position="112"/>
        <end position="132"/>
    </location>
</feature>
<evidence type="ECO:0000256" key="6">
    <source>
        <dbReference type="ARBA" id="ARBA00022777"/>
    </source>
</evidence>
<dbReference type="InterPro" id="IPR005467">
    <property type="entry name" value="His_kinase_dom"/>
</dbReference>
<dbReference type="Pfam" id="PF07730">
    <property type="entry name" value="HisKA_3"/>
    <property type="match status" value="1"/>
</dbReference>
<evidence type="ECO:0000256" key="4">
    <source>
        <dbReference type="ARBA" id="ARBA00022679"/>
    </source>
</evidence>
<dbReference type="InterPro" id="IPR003594">
    <property type="entry name" value="HATPase_dom"/>
</dbReference>
<dbReference type="PROSITE" id="PS50109">
    <property type="entry name" value="HIS_KIN"/>
    <property type="match status" value="1"/>
</dbReference>
<dbReference type="InterPro" id="IPR036890">
    <property type="entry name" value="HATPase_C_sf"/>
</dbReference>
<dbReference type="GO" id="GO:0000155">
    <property type="term" value="F:phosphorelay sensor kinase activity"/>
    <property type="evidence" value="ECO:0007669"/>
    <property type="project" value="InterPro"/>
</dbReference>
<keyword evidence="6" id="KW-0418">Kinase</keyword>
<comment type="catalytic activity">
    <reaction evidence="1">
        <text>ATP + protein L-histidine = ADP + protein N-phospho-L-histidine.</text>
        <dbReference type="EC" id="2.7.13.3"/>
    </reaction>
</comment>
<evidence type="ECO:0000256" key="3">
    <source>
        <dbReference type="ARBA" id="ARBA00022553"/>
    </source>
</evidence>
<dbReference type="PANTHER" id="PTHR24421:SF10">
    <property type="entry name" value="NITRATE_NITRITE SENSOR PROTEIN NARQ"/>
    <property type="match status" value="1"/>
</dbReference>
<protein>
    <recommendedName>
        <fullName evidence="2">histidine kinase</fullName>
        <ecNumber evidence="2">2.7.13.3</ecNumber>
    </recommendedName>
</protein>
<evidence type="ECO:0000313" key="11">
    <source>
        <dbReference type="EMBL" id="VAV82832.1"/>
    </source>
</evidence>
<keyword evidence="7" id="KW-0067">ATP-binding</keyword>
<keyword evidence="8" id="KW-0175">Coiled coil</keyword>
<keyword evidence="4" id="KW-0808">Transferase</keyword>
<sequence length="367" mass="42149">DSIQYTFGLITVMNDMSEFYSALGKKDSALVLSKKAYKLAKEANSNEKVLKSLIALSKLEEGALGKKYLEEYIRLNDSLLENERAIRNKFARVRFEVDKIEADNEKLTKERLLFLSIAIGLFLSATLLYIVITQRSKNRKLKFIQQQQETNEEIYNLMLAQQDKVEEGRTQEKKRISQELHDGILGRLFGTRFSLDSLNTANTDEAIKKRSQYINELKTIEAEIRKISHDLNSDFISGSSFIDIIKTLIETQTKVYQLDYTFKEDHDINWEDVPNKTKIHIYRMLQETMQNIYKHANANHIKISFQLKNNVILVAIEDDGSGFNVNKARKGIGLKNIDSRVRDVGGKAEVFSKIDIGTIIKITIPID</sequence>
<feature type="domain" description="Histidine kinase" evidence="10">
    <location>
        <begin position="281"/>
        <end position="367"/>
    </location>
</feature>
<dbReference type="InterPro" id="IPR011712">
    <property type="entry name" value="Sig_transdc_His_kin_sub3_dim/P"/>
</dbReference>
<evidence type="ECO:0000259" key="10">
    <source>
        <dbReference type="PROSITE" id="PS50109"/>
    </source>
</evidence>
<evidence type="ECO:0000256" key="5">
    <source>
        <dbReference type="ARBA" id="ARBA00022741"/>
    </source>
</evidence>
<dbReference type="GO" id="GO:0005524">
    <property type="term" value="F:ATP binding"/>
    <property type="evidence" value="ECO:0007669"/>
    <property type="project" value="UniProtKB-KW"/>
</dbReference>
<evidence type="ECO:0000256" key="9">
    <source>
        <dbReference type="SAM" id="Phobius"/>
    </source>
</evidence>
<dbReference type="SUPFAM" id="SSF55874">
    <property type="entry name" value="ATPase domain of HSP90 chaperone/DNA topoisomerase II/histidine kinase"/>
    <property type="match status" value="1"/>
</dbReference>
<keyword evidence="5" id="KW-0547">Nucleotide-binding</keyword>
<keyword evidence="9" id="KW-0472">Membrane</keyword>
<dbReference type="Gene3D" id="1.20.5.1930">
    <property type="match status" value="1"/>
</dbReference>
<dbReference type="EC" id="2.7.13.3" evidence="2"/>
<evidence type="ECO:0000256" key="1">
    <source>
        <dbReference type="ARBA" id="ARBA00000085"/>
    </source>
</evidence>